<evidence type="ECO:0000256" key="4">
    <source>
        <dbReference type="RuleBase" id="RU363099"/>
    </source>
</evidence>
<dbReference type="EMBL" id="VEPZ02000908">
    <property type="protein sequence ID" value="KAE8711719.1"/>
    <property type="molecule type" value="Genomic_DNA"/>
</dbReference>
<dbReference type="InterPro" id="IPR004265">
    <property type="entry name" value="Dirigent"/>
</dbReference>
<keyword evidence="6" id="KW-1185">Reference proteome</keyword>
<comment type="subunit">
    <text evidence="2 4">Homodimer.</text>
</comment>
<dbReference type="GO" id="GO:0048046">
    <property type="term" value="C:apoplast"/>
    <property type="evidence" value="ECO:0007669"/>
    <property type="project" value="UniProtKB-SubCell"/>
</dbReference>
<evidence type="ECO:0000256" key="3">
    <source>
        <dbReference type="ARBA" id="ARBA00022525"/>
    </source>
</evidence>
<keyword evidence="3 4" id="KW-0964">Secreted</keyword>
<comment type="similarity">
    <text evidence="1 4">Belongs to the plant dirigent protein family.</text>
</comment>
<dbReference type="InterPro" id="IPR044859">
    <property type="entry name" value="Allene_oxi_cyc_Dirigent"/>
</dbReference>
<evidence type="ECO:0000313" key="6">
    <source>
        <dbReference type="Proteomes" id="UP000436088"/>
    </source>
</evidence>
<name>A0A6A3BA02_HIBSY</name>
<dbReference type="OrthoDB" id="1864232at2759"/>
<keyword evidence="4" id="KW-0052">Apoplast</keyword>
<gene>
    <name evidence="5" type="ORF">F3Y22_tig00110279pilonHSYRG00078</name>
</gene>
<reference evidence="5" key="1">
    <citation type="submission" date="2019-09" db="EMBL/GenBank/DDBJ databases">
        <title>Draft genome information of white flower Hibiscus syriacus.</title>
        <authorList>
            <person name="Kim Y.-M."/>
        </authorList>
    </citation>
    <scope>NUCLEOTIDE SEQUENCE [LARGE SCALE GENOMIC DNA]</scope>
    <source>
        <strain evidence="5">YM2019G1</strain>
    </source>
</reference>
<comment type="subcellular location">
    <subcellularLocation>
        <location evidence="4">Secreted</location>
        <location evidence="4">Extracellular space</location>
        <location evidence="4">Apoplast</location>
    </subcellularLocation>
</comment>
<feature type="chain" id="PRO_5025710190" description="Dirigent protein" evidence="4">
    <location>
        <begin position="25"/>
        <end position="184"/>
    </location>
</feature>
<feature type="signal peptide" evidence="4">
    <location>
        <begin position="1"/>
        <end position="24"/>
    </location>
</feature>
<evidence type="ECO:0000256" key="1">
    <source>
        <dbReference type="ARBA" id="ARBA00010746"/>
    </source>
</evidence>
<dbReference type="GO" id="GO:0009699">
    <property type="term" value="P:phenylpropanoid biosynthetic process"/>
    <property type="evidence" value="ECO:0007669"/>
    <property type="project" value="UniProtKB-ARBA"/>
</dbReference>
<dbReference type="Gene3D" id="2.40.480.10">
    <property type="entry name" value="Allene oxide cyclase-like"/>
    <property type="match status" value="1"/>
</dbReference>
<dbReference type="AlphaFoldDB" id="A0A6A3BA02"/>
<proteinExistence type="inferred from homology"/>
<dbReference type="Proteomes" id="UP000436088">
    <property type="component" value="Unassembled WGS sequence"/>
</dbReference>
<dbReference type="Pfam" id="PF03018">
    <property type="entry name" value="Dirigent"/>
    <property type="match status" value="1"/>
</dbReference>
<accession>A0A6A3BA02</accession>
<protein>
    <recommendedName>
        <fullName evidence="4">Dirigent protein</fullName>
    </recommendedName>
</protein>
<organism evidence="5 6">
    <name type="scientific">Hibiscus syriacus</name>
    <name type="common">Rose of Sharon</name>
    <dbReference type="NCBI Taxonomy" id="106335"/>
    <lineage>
        <taxon>Eukaryota</taxon>
        <taxon>Viridiplantae</taxon>
        <taxon>Streptophyta</taxon>
        <taxon>Embryophyta</taxon>
        <taxon>Tracheophyta</taxon>
        <taxon>Spermatophyta</taxon>
        <taxon>Magnoliopsida</taxon>
        <taxon>eudicotyledons</taxon>
        <taxon>Gunneridae</taxon>
        <taxon>Pentapetalae</taxon>
        <taxon>rosids</taxon>
        <taxon>malvids</taxon>
        <taxon>Malvales</taxon>
        <taxon>Malvaceae</taxon>
        <taxon>Malvoideae</taxon>
        <taxon>Hibiscus</taxon>
    </lineage>
</organism>
<keyword evidence="4" id="KW-0732">Signal</keyword>
<evidence type="ECO:0000313" key="5">
    <source>
        <dbReference type="EMBL" id="KAE8711719.1"/>
    </source>
</evidence>
<comment type="function">
    <text evidence="4">Dirigent proteins impart stereoselectivity on the phenoxy radical-coupling reaction, yielding optically active lignans from two molecules of coniferyl alcohol in the biosynthesis of lignans, flavonolignans, and alkaloids and thus plays a central role in plant secondary metabolism.</text>
</comment>
<dbReference type="PANTHER" id="PTHR21495">
    <property type="entry name" value="NUCLEOPORIN-RELATED"/>
    <property type="match status" value="1"/>
</dbReference>
<sequence>MEKSLILALVLVLGTAVAVAPCRGYYSGAEPYVPAPKKVTHLHFFLQDIMSGENPSAVVVARPNVTTASNDTFGSVVATDDLLTIGPNVTSGVIGNAQGLWVSTGREVSCLTVYMDFGFTVGEFNGSSISIFSRNPVSQTERELAVVGGRGKFRMAQGYAQLKTYYVNFTTGDAIVEYKVTVIH</sequence>
<evidence type="ECO:0000256" key="2">
    <source>
        <dbReference type="ARBA" id="ARBA00011738"/>
    </source>
</evidence>
<comment type="caution">
    <text evidence="5">The sequence shown here is derived from an EMBL/GenBank/DDBJ whole genome shotgun (WGS) entry which is preliminary data.</text>
</comment>